<gene>
    <name evidence="3" type="ORF">ASJ30_03290</name>
</gene>
<proteinExistence type="inferred from homology"/>
<dbReference type="InterPro" id="IPR006015">
    <property type="entry name" value="Universal_stress_UspA"/>
</dbReference>
<protein>
    <recommendedName>
        <fullName evidence="2">UspA domain-containing protein</fullName>
    </recommendedName>
</protein>
<accession>A0A1L3MER8</accession>
<sequence>MSTDASTHDTPTPSDAVVAALDGSHRDDAVIDWAAAEATALGAPLHLVHAVDLGTPLSAYGELLTSPEIVERVEQESTKVVTEARDRVTAAHPDLAVTTALPTGSPSGALLHAAEGARVLVVGSARKNKAECIVLGTTSLSVVAHTPCPVVLVPEDVGTTGDGRVVVGIDGSRNSRLAFRHALDAARVRGHNVTTVTSWNVEVENGVVVTEPGSPEWQTVEQRYREMAERTIAEDRAAHPDIDVTVEVLHGRAADSLVKIAEGADLLLVGSRGRGGFRGLLLGSVTQRVLALATCPVAVLHQQS</sequence>
<comment type="similarity">
    <text evidence="1">Belongs to the universal stress protein A family.</text>
</comment>
<dbReference type="Proteomes" id="UP000182938">
    <property type="component" value="Chromosome"/>
</dbReference>
<evidence type="ECO:0000256" key="1">
    <source>
        <dbReference type="ARBA" id="ARBA00008791"/>
    </source>
</evidence>
<evidence type="ECO:0000259" key="2">
    <source>
        <dbReference type="Pfam" id="PF00582"/>
    </source>
</evidence>
<dbReference type="InterPro" id="IPR014729">
    <property type="entry name" value="Rossmann-like_a/b/a_fold"/>
</dbReference>
<dbReference type="Gene3D" id="3.40.50.620">
    <property type="entry name" value="HUPs"/>
    <property type="match status" value="2"/>
</dbReference>
<dbReference type="Pfam" id="PF00582">
    <property type="entry name" value="Usp"/>
    <property type="match status" value="2"/>
</dbReference>
<organism evidence="3 4">
    <name type="scientific">Janibacter indicus</name>
    <dbReference type="NCBI Taxonomy" id="857417"/>
    <lineage>
        <taxon>Bacteria</taxon>
        <taxon>Bacillati</taxon>
        <taxon>Actinomycetota</taxon>
        <taxon>Actinomycetes</taxon>
        <taxon>Micrococcales</taxon>
        <taxon>Intrasporangiaceae</taxon>
        <taxon>Janibacter</taxon>
    </lineage>
</organism>
<dbReference type="PRINTS" id="PR01438">
    <property type="entry name" value="UNVRSLSTRESS"/>
</dbReference>
<evidence type="ECO:0000313" key="3">
    <source>
        <dbReference type="EMBL" id="APH00676.1"/>
    </source>
</evidence>
<dbReference type="PANTHER" id="PTHR46268">
    <property type="entry name" value="STRESS RESPONSE PROTEIN NHAX"/>
    <property type="match status" value="1"/>
</dbReference>
<reference evidence="3 4" key="1">
    <citation type="submission" date="2015-11" db="EMBL/GenBank/DDBJ databases">
        <authorList>
            <person name="Zhang Y."/>
            <person name="Guo Z."/>
        </authorList>
    </citation>
    <scope>NUCLEOTIDE SEQUENCE [LARGE SCALE GENOMIC DNA]</scope>
    <source>
        <strain evidence="3 4">YFY001</strain>
    </source>
</reference>
<evidence type="ECO:0000313" key="4">
    <source>
        <dbReference type="Proteomes" id="UP000182938"/>
    </source>
</evidence>
<feature type="domain" description="UspA" evidence="2">
    <location>
        <begin position="17"/>
        <end position="154"/>
    </location>
</feature>
<dbReference type="SUPFAM" id="SSF52402">
    <property type="entry name" value="Adenine nucleotide alpha hydrolases-like"/>
    <property type="match status" value="2"/>
</dbReference>
<dbReference type="PANTHER" id="PTHR46268:SF6">
    <property type="entry name" value="UNIVERSAL STRESS PROTEIN UP12"/>
    <property type="match status" value="1"/>
</dbReference>
<dbReference type="InterPro" id="IPR006016">
    <property type="entry name" value="UspA"/>
</dbReference>
<dbReference type="KEGG" id="jte:ASJ30_03290"/>
<dbReference type="CDD" id="cd00293">
    <property type="entry name" value="USP-like"/>
    <property type="match status" value="1"/>
</dbReference>
<keyword evidence="4" id="KW-1185">Reference proteome</keyword>
<name>A0A1L3MER8_9MICO</name>
<dbReference type="EMBL" id="CP013290">
    <property type="protein sequence ID" value="APH00676.1"/>
    <property type="molecule type" value="Genomic_DNA"/>
</dbReference>
<dbReference type="RefSeq" id="WP_072623843.1">
    <property type="nucleotide sequence ID" value="NZ_CP013290.1"/>
</dbReference>
<dbReference type="AlphaFoldDB" id="A0A1L3MER8"/>
<feature type="domain" description="UspA" evidence="2">
    <location>
        <begin position="164"/>
        <end position="300"/>
    </location>
</feature>